<sequence length="86" mass="9242">MHSAIHPLVSFIAFQLLPLTSSRSESLGGIVLHRKIVRRCANCSLSSPTCSFPSGISTLELLVRFRPLGDSPNALGDPQAFLSSSF</sequence>
<dbReference type="EMBL" id="JACXVP010000009">
    <property type="protein sequence ID" value="KAG5586327.1"/>
    <property type="molecule type" value="Genomic_DNA"/>
</dbReference>
<evidence type="ECO:0000313" key="2">
    <source>
        <dbReference type="EMBL" id="KAG5586327.1"/>
    </source>
</evidence>
<accession>A0A9J5XFB5</accession>
<dbReference type="Proteomes" id="UP000824120">
    <property type="component" value="Chromosome 9"/>
</dbReference>
<organism evidence="2 3">
    <name type="scientific">Solanum commersonii</name>
    <name type="common">Commerson's wild potato</name>
    <name type="synonym">Commerson's nightshade</name>
    <dbReference type="NCBI Taxonomy" id="4109"/>
    <lineage>
        <taxon>Eukaryota</taxon>
        <taxon>Viridiplantae</taxon>
        <taxon>Streptophyta</taxon>
        <taxon>Embryophyta</taxon>
        <taxon>Tracheophyta</taxon>
        <taxon>Spermatophyta</taxon>
        <taxon>Magnoliopsida</taxon>
        <taxon>eudicotyledons</taxon>
        <taxon>Gunneridae</taxon>
        <taxon>Pentapetalae</taxon>
        <taxon>asterids</taxon>
        <taxon>lamiids</taxon>
        <taxon>Solanales</taxon>
        <taxon>Solanaceae</taxon>
        <taxon>Solanoideae</taxon>
        <taxon>Solaneae</taxon>
        <taxon>Solanum</taxon>
    </lineage>
</organism>
<comment type="caution">
    <text evidence="2">The sequence shown here is derived from an EMBL/GenBank/DDBJ whole genome shotgun (WGS) entry which is preliminary data.</text>
</comment>
<reference evidence="2 3" key="1">
    <citation type="submission" date="2020-09" db="EMBL/GenBank/DDBJ databases">
        <title>De no assembly of potato wild relative species, Solanum commersonii.</title>
        <authorList>
            <person name="Cho K."/>
        </authorList>
    </citation>
    <scope>NUCLEOTIDE SEQUENCE [LARGE SCALE GENOMIC DNA]</scope>
    <source>
        <strain evidence="2">LZ3.2</strain>
        <tissue evidence="2">Leaf</tissue>
    </source>
</reference>
<evidence type="ECO:0008006" key="4">
    <source>
        <dbReference type="Google" id="ProtNLM"/>
    </source>
</evidence>
<name>A0A9J5XFB5_SOLCO</name>
<keyword evidence="1" id="KW-0732">Signal</keyword>
<gene>
    <name evidence="2" type="ORF">H5410_046761</name>
</gene>
<feature type="chain" id="PRO_5039944354" description="Secreted protein" evidence="1">
    <location>
        <begin position="23"/>
        <end position="86"/>
    </location>
</feature>
<proteinExistence type="predicted"/>
<feature type="signal peptide" evidence="1">
    <location>
        <begin position="1"/>
        <end position="22"/>
    </location>
</feature>
<keyword evidence="3" id="KW-1185">Reference proteome</keyword>
<evidence type="ECO:0000256" key="1">
    <source>
        <dbReference type="SAM" id="SignalP"/>
    </source>
</evidence>
<protein>
    <recommendedName>
        <fullName evidence="4">Secreted protein</fullName>
    </recommendedName>
</protein>
<dbReference type="AlphaFoldDB" id="A0A9J5XFB5"/>
<evidence type="ECO:0000313" key="3">
    <source>
        <dbReference type="Proteomes" id="UP000824120"/>
    </source>
</evidence>